<evidence type="ECO:0000259" key="1">
    <source>
        <dbReference type="PROSITE" id="PS50801"/>
    </source>
</evidence>
<dbReference type="PANTHER" id="PTHR35849:SF1">
    <property type="entry name" value="INTERMEMBRANE PHOSPHOLIPID TRANSPORT SYSTEM BINDING PROTEIN MLAB"/>
    <property type="match status" value="1"/>
</dbReference>
<dbReference type="PROSITE" id="PS50801">
    <property type="entry name" value="STAS"/>
    <property type="match status" value="1"/>
</dbReference>
<dbReference type="InterPro" id="IPR052746">
    <property type="entry name" value="MlaB_ABC_Transporter"/>
</dbReference>
<sequence>MADALSWQVSDSTLILQGELDRVTLLDLWDQRSVVLSGIRYLDVSRLERVDSAGVAMILHLCEMQVRNGHGLSLMGVTDRLKTLITLYNLHDILPTDTPLAS</sequence>
<comment type="caution">
    <text evidence="2">The sequence shown here is derived from an EMBL/GenBank/DDBJ whole genome shotgun (WGS) entry which is preliminary data.</text>
</comment>
<dbReference type="InterPro" id="IPR058548">
    <property type="entry name" value="MlaB-like_STAS"/>
</dbReference>
<dbReference type="EMBL" id="SMCR01000002">
    <property type="protein sequence ID" value="TCV98775.1"/>
    <property type="molecule type" value="Genomic_DNA"/>
</dbReference>
<organism evidence="2 3">
    <name type="scientific">Biostraticola tofi</name>
    <dbReference type="NCBI Taxonomy" id="466109"/>
    <lineage>
        <taxon>Bacteria</taxon>
        <taxon>Pseudomonadati</taxon>
        <taxon>Pseudomonadota</taxon>
        <taxon>Gammaproteobacteria</taxon>
        <taxon>Enterobacterales</taxon>
        <taxon>Bruguierivoracaceae</taxon>
        <taxon>Biostraticola</taxon>
    </lineage>
</organism>
<keyword evidence="3" id="KW-1185">Reference proteome</keyword>
<dbReference type="AlphaFoldDB" id="A0A4R3Z1A8"/>
<reference evidence="2 3" key="1">
    <citation type="submission" date="2019-03" db="EMBL/GenBank/DDBJ databases">
        <title>Genomic Encyclopedia of Type Strains, Phase IV (KMG-IV): sequencing the most valuable type-strain genomes for metagenomic binning, comparative biology and taxonomic classification.</title>
        <authorList>
            <person name="Goeker M."/>
        </authorList>
    </citation>
    <scope>NUCLEOTIDE SEQUENCE [LARGE SCALE GENOMIC DNA]</scope>
    <source>
        <strain evidence="2 3">DSM 19580</strain>
    </source>
</reference>
<name>A0A4R3Z1A8_9GAMM</name>
<dbReference type="OrthoDB" id="5687860at2"/>
<dbReference type="InterPro" id="IPR002645">
    <property type="entry name" value="STAS_dom"/>
</dbReference>
<gene>
    <name evidence="2" type="ORF">EDC52_10294</name>
</gene>
<dbReference type="SUPFAM" id="SSF52091">
    <property type="entry name" value="SpoIIaa-like"/>
    <property type="match status" value="1"/>
</dbReference>
<dbReference type="CDD" id="cd07043">
    <property type="entry name" value="STAS_anti-anti-sigma_factors"/>
    <property type="match status" value="1"/>
</dbReference>
<evidence type="ECO:0000313" key="2">
    <source>
        <dbReference type="EMBL" id="TCV98775.1"/>
    </source>
</evidence>
<dbReference type="Gene3D" id="3.30.750.24">
    <property type="entry name" value="STAS domain"/>
    <property type="match status" value="1"/>
</dbReference>
<feature type="domain" description="STAS" evidence="1">
    <location>
        <begin position="14"/>
        <end position="102"/>
    </location>
</feature>
<evidence type="ECO:0000313" key="3">
    <source>
        <dbReference type="Proteomes" id="UP000295719"/>
    </source>
</evidence>
<dbReference type="NCBIfam" id="NF033618">
    <property type="entry name" value="mlaB_1"/>
    <property type="match status" value="1"/>
</dbReference>
<dbReference type="PANTHER" id="PTHR35849">
    <property type="entry name" value="BLR2341 PROTEIN"/>
    <property type="match status" value="1"/>
</dbReference>
<protein>
    <submittedName>
        <fullName evidence="2">Phospholipid transport system transporter-binding protein</fullName>
    </submittedName>
</protein>
<accession>A0A4R3Z1A8</accession>
<dbReference type="RefSeq" id="WP_131864182.1">
    <property type="nucleotide sequence ID" value="NZ_SMCR01000002.1"/>
</dbReference>
<dbReference type="InterPro" id="IPR049743">
    <property type="entry name" value="MlaB"/>
</dbReference>
<dbReference type="Pfam" id="PF13466">
    <property type="entry name" value="STAS_2"/>
    <property type="match status" value="1"/>
</dbReference>
<dbReference type="InterPro" id="IPR036513">
    <property type="entry name" value="STAS_dom_sf"/>
</dbReference>
<dbReference type="Proteomes" id="UP000295719">
    <property type="component" value="Unassembled WGS sequence"/>
</dbReference>
<proteinExistence type="predicted"/>